<feature type="domain" description="C2H2-type" evidence="7">
    <location>
        <begin position="227"/>
        <end position="254"/>
    </location>
</feature>
<dbReference type="PROSITE" id="PS50157">
    <property type="entry name" value="ZINC_FINGER_C2H2_2"/>
    <property type="match status" value="8"/>
</dbReference>
<evidence type="ECO:0000256" key="5">
    <source>
        <dbReference type="PROSITE-ProRule" id="PRU00042"/>
    </source>
</evidence>
<feature type="domain" description="C2H2-type" evidence="7">
    <location>
        <begin position="136"/>
        <end position="163"/>
    </location>
</feature>
<evidence type="ECO:0000259" key="8">
    <source>
        <dbReference type="PROSITE" id="PS51915"/>
    </source>
</evidence>
<dbReference type="SMART" id="SM00355">
    <property type="entry name" value="ZnF_C2H2"/>
    <property type="match status" value="10"/>
</dbReference>
<dbReference type="SMART" id="SM00868">
    <property type="entry name" value="zf-AD"/>
    <property type="match status" value="1"/>
</dbReference>
<comment type="caution">
    <text evidence="9">The sequence shown here is derived from an EMBL/GenBank/DDBJ whole genome shotgun (WGS) entry which is preliminary data.</text>
</comment>
<proteinExistence type="predicted"/>
<evidence type="ECO:0000313" key="10">
    <source>
        <dbReference type="Proteomes" id="UP001162164"/>
    </source>
</evidence>
<evidence type="ECO:0000256" key="6">
    <source>
        <dbReference type="PROSITE-ProRule" id="PRU01263"/>
    </source>
</evidence>
<dbReference type="Pfam" id="PF00096">
    <property type="entry name" value="zf-C2H2"/>
    <property type="match status" value="5"/>
</dbReference>
<accession>A0ABQ9K3C5</accession>
<feature type="binding site" evidence="6">
    <location>
        <position position="55"/>
    </location>
    <ligand>
        <name>Zn(2+)</name>
        <dbReference type="ChEBI" id="CHEBI:29105"/>
    </ligand>
</feature>
<feature type="domain" description="C2H2-type" evidence="7">
    <location>
        <begin position="255"/>
        <end position="282"/>
    </location>
</feature>
<keyword evidence="3 5" id="KW-0863">Zinc-finger</keyword>
<sequence length="519" mass="60925">MDFTEADISVKTFEKICRICLLPNELSSMSIEAFNIYKNLTNIKTEEYLFPQKICIHCDREIESIRSFIDKCQKSYSVLQEILEQEKKYSHSVYEEIGCISDEDCKLNIENVVENEEIQKICKSEERPSEIKADEFHCANCDKGFYTKKELIGHIKVHSDSKQFFCQECNMEFKLQRSFQRHKLVHSNLNALKYDICEQGFKRACSRNTHRKTHNRTKIYQALDRKYSCMQCDRILTSRSALNSHMKTHTGEKPYSCAYCGKCFPYVSSLTVHTRLHTGETPFICSICNKGYRSSTGLKKHKEVKHFEVTNFKRVNEIDHNEEIIENAKDKRECKICRKVLHKHGFGTHMRIHRVEKKKFICTFCNKNFQKNSHLERHIRIHTGERPYSCKLCGKTFKQDGDLKRHVLIHSGEKHFQCQHCGKQYYTKGSLDSHIAVHTGIPRRINYECSIYIRATSVGDHATLKKYCLKVNSIDWWYHAKEKEEEGSPLVCVKYLATLYQSILATLSRIDRQEDQKQI</sequence>
<dbReference type="Gene3D" id="3.30.160.60">
    <property type="entry name" value="Classic Zinc Finger"/>
    <property type="match status" value="7"/>
</dbReference>
<feature type="binding site" evidence="6">
    <location>
        <position position="17"/>
    </location>
    <ligand>
        <name>Zn(2+)</name>
        <dbReference type="ChEBI" id="CHEBI:29105"/>
    </ligand>
</feature>
<keyword evidence="10" id="KW-1185">Reference proteome</keyword>
<evidence type="ECO:0000256" key="3">
    <source>
        <dbReference type="ARBA" id="ARBA00022771"/>
    </source>
</evidence>
<keyword evidence="4 6" id="KW-0862">Zinc</keyword>
<organism evidence="9 10">
    <name type="scientific">Molorchus minor</name>
    <dbReference type="NCBI Taxonomy" id="1323400"/>
    <lineage>
        <taxon>Eukaryota</taxon>
        <taxon>Metazoa</taxon>
        <taxon>Ecdysozoa</taxon>
        <taxon>Arthropoda</taxon>
        <taxon>Hexapoda</taxon>
        <taxon>Insecta</taxon>
        <taxon>Pterygota</taxon>
        <taxon>Neoptera</taxon>
        <taxon>Endopterygota</taxon>
        <taxon>Coleoptera</taxon>
        <taxon>Polyphaga</taxon>
        <taxon>Cucujiformia</taxon>
        <taxon>Chrysomeloidea</taxon>
        <taxon>Cerambycidae</taxon>
        <taxon>Lamiinae</taxon>
        <taxon>Monochamini</taxon>
        <taxon>Molorchus</taxon>
    </lineage>
</organism>
<feature type="domain" description="C2H2-type" evidence="7">
    <location>
        <begin position="164"/>
        <end position="191"/>
    </location>
</feature>
<dbReference type="EMBL" id="JAPWTJ010000020">
    <property type="protein sequence ID" value="KAJ8985071.1"/>
    <property type="molecule type" value="Genomic_DNA"/>
</dbReference>
<keyword evidence="2" id="KW-0677">Repeat</keyword>
<dbReference type="InterPro" id="IPR036236">
    <property type="entry name" value="Znf_C2H2_sf"/>
</dbReference>
<evidence type="ECO:0000259" key="7">
    <source>
        <dbReference type="PROSITE" id="PS50157"/>
    </source>
</evidence>
<name>A0ABQ9K3C5_9CUCU</name>
<keyword evidence="1 6" id="KW-0479">Metal-binding</keyword>
<feature type="binding site" evidence="6">
    <location>
        <position position="20"/>
    </location>
    <ligand>
        <name>Zn(2+)</name>
        <dbReference type="ChEBI" id="CHEBI:29105"/>
    </ligand>
</feature>
<feature type="domain" description="ZAD" evidence="8">
    <location>
        <begin position="15"/>
        <end position="82"/>
    </location>
</feature>
<feature type="binding site" evidence="6">
    <location>
        <position position="58"/>
    </location>
    <ligand>
        <name>Zn(2+)</name>
        <dbReference type="ChEBI" id="CHEBI:29105"/>
    </ligand>
</feature>
<evidence type="ECO:0000313" key="9">
    <source>
        <dbReference type="EMBL" id="KAJ8985071.1"/>
    </source>
</evidence>
<evidence type="ECO:0000256" key="1">
    <source>
        <dbReference type="ARBA" id="ARBA00022723"/>
    </source>
</evidence>
<dbReference type="PROSITE" id="PS51915">
    <property type="entry name" value="ZAD"/>
    <property type="match status" value="1"/>
</dbReference>
<dbReference type="InterPro" id="IPR012934">
    <property type="entry name" value="Znf_AD"/>
</dbReference>
<dbReference type="PROSITE" id="PS00028">
    <property type="entry name" value="ZINC_FINGER_C2H2_1"/>
    <property type="match status" value="8"/>
</dbReference>
<evidence type="ECO:0000256" key="2">
    <source>
        <dbReference type="ARBA" id="ARBA00022737"/>
    </source>
</evidence>
<protein>
    <submittedName>
        <fullName evidence="9">Uncharacterized protein</fullName>
    </submittedName>
</protein>
<reference evidence="9" key="1">
    <citation type="journal article" date="2023" name="Insect Mol. Biol.">
        <title>Genome sequencing provides insights into the evolution of gene families encoding plant cell wall-degrading enzymes in longhorned beetles.</title>
        <authorList>
            <person name="Shin N.R."/>
            <person name="Okamura Y."/>
            <person name="Kirsch R."/>
            <person name="Pauchet Y."/>
        </authorList>
    </citation>
    <scope>NUCLEOTIDE SEQUENCE</scope>
    <source>
        <strain evidence="9">MMC_N1</strain>
    </source>
</reference>
<dbReference type="Pfam" id="PF13465">
    <property type="entry name" value="zf-H2C2_2"/>
    <property type="match status" value="1"/>
</dbReference>
<dbReference type="PANTHER" id="PTHR24409:SF295">
    <property type="entry name" value="AZ2-RELATED"/>
    <property type="match status" value="1"/>
</dbReference>
<feature type="domain" description="C2H2-type" evidence="7">
    <location>
        <begin position="283"/>
        <end position="306"/>
    </location>
</feature>
<feature type="domain" description="C2H2-type" evidence="7">
    <location>
        <begin position="360"/>
        <end position="387"/>
    </location>
</feature>
<feature type="domain" description="C2H2-type" evidence="7">
    <location>
        <begin position="416"/>
        <end position="443"/>
    </location>
</feature>
<dbReference type="PANTHER" id="PTHR24409">
    <property type="entry name" value="ZINC FINGER PROTEIN 142"/>
    <property type="match status" value="1"/>
</dbReference>
<dbReference type="SUPFAM" id="SSF57667">
    <property type="entry name" value="beta-beta-alpha zinc fingers"/>
    <property type="match status" value="6"/>
</dbReference>
<dbReference type="Proteomes" id="UP001162164">
    <property type="component" value="Unassembled WGS sequence"/>
</dbReference>
<feature type="domain" description="C2H2-type" evidence="7">
    <location>
        <begin position="388"/>
        <end position="415"/>
    </location>
</feature>
<evidence type="ECO:0000256" key="4">
    <source>
        <dbReference type="ARBA" id="ARBA00022833"/>
    </source>
</evidence>
<gene>
    <name evidence="9" type="ORF">NQ317_019755</name>
</gene>
<dbReference type="InterPro" id="IPR013087">
    <property type="entry name" value="Znf_C2H2_type"/>
</dbReference>